<keyword evidence="2" id="KW-1185">Reference proteome</keyword>
<dbReference type="Proteomes" id="UP001524586">
    <property type="component" value="Unassembled WGS sequence"/>
</dbReference>
<dbReference type="EMBL" id="JANIBK010000030">
    <property type="protein sequence ID" value="MCQ8128409.1"/>
    <property type="molecule type" value="Genomic_DNA"/>
</dbReference>
<protein>
    <recommendedName>
        <fullName evidence="3">ATPase</fullName>
    </recommendedName>
</protein>
<evidence type="ECO:0008006" key="3">
    <source>
        <dbReference type="Google" id="ProtNLM"/>
    </source>
</evidence>
<comment type="caution">
    <text evidence="1">The sequence shown here is derived from an EMBL/GenBank/DDBJ whole genome shotgun (WGS) entry which is preliminary data.</text>
</comment>
<reference evidence="1 2" key="1">
    <citation type="submission" date="2022-07" db="EMBL/GenBank/DDBJ databases">
        <title>Methylomonas rivi sp. nov., Methylomonas rosea sp. nov., Methylomonas aureus sp. nov. and Methylomonas subterranea sp. nov., four novel methanotrophs isolated from a freshwater creek and the deep terrestrial subsurface.</title>
        <authorList>
            <person name="Abin C."/>
            <person name="Sankaranarayanan K."/>
            <person name="Garner C."/>
            <person name="Sindelar R."/>
            <person name="Kotary K."/>
            <person name="Garner R."/>
            <person name="Barclay S."/>
            <person name="Lawson P."/>
            <person name="Krumholz L."/>
        </authorList>
    </citation>
    <scope>NUCLEOTIDE SEQUENCE [LARGE SCALE GENOMIC DNA]</scope>
    <source>
        <strain evidence="1 2">WSC-6</strain>
    </source>
</reference>
<proteinExistence type="predicted"/>
<evidence type="ECO:0000313" key="2">
    <source>
        <dbReference type="Proteomes" id="UP001524586"/>
    </source>
</evidence>
<organism evidence="1 2">
    <name type="scientific">Methylomonas rivi</name>
    <dbReference type="NCBI Taxonomy" id="2952226"/>
    <lineage>
        <taxon>Bacteria</taxon>
        <taxon>Pseudomonadati</taxon>
        <taxon>Pseudomonadota</taxon>
        <taxon>Gammaproteobacteria</taxon>
        <taxon>Methylococcales</taxon>
        <taxon>Methylococcaceae</taxon>
        <taxon>Methylomonas</taxon>
    </lineage>
</organism>
<sequence>MKEEGKADYASSGVEQLIERLRDKAINVGQAKAEDIVSNAQKRAAWLIDEAEQEARHIVSKARAEAEALKVAGIDALNLASRDALLKLRDTLLGSFSQEVQRVVGEKMAQQECIEQIILALAGQVRDKTGLDNLQQITLVLPQDIIGVEELRNNPEELRQGALSHLSAAIAGDLLHKGVNFEVSDQFKAGLQIKLEESAMRVDFTDAAVAELLLKHLQPRFRALLQGIVK</sequence>
<accession>A0ABT1U3I7</accession>
<evidence type="ECO:0000313" key="1">
    <source>
        <dbReference type="EMBL" id="MCQ8128409.1"/>
    </source>
</evidence>
<name>A0ABT1U3I7_9GAMM</name>
<gene>
    <name evidence="1" type="ORF">NP596_08055</name>
</gene>
<dbReference type="RefSeq" id="WP_256614794.1">
    <property type="nucleotide sequence ID" value="NZ_JANIBK010000030.1"/>
</dbReference>